<accession>A0AAP0DRN5</accession>
<feature type="region of interest" description="Disordered" evidence="1">
    <location>
        <begin position="141"/>
        <end position="165"/>
    </location>
</feature>
<evidence type="ECO:0000256" key="1">
    <source>
        <dbReference type="SAM" id="MobiDB-lite"/>
    </source>
</evidence>
<comment type="caution">
    <text evidence="2">The sequence shown here is derived from an EMBL/GenBank/DDBJ whole genome shotgun (WGS) entry which is preliminary data.</text>
</comment>
<dbReference type="AlphaFoldDB" id="A0AAP0DRN5"/>
<sequence>MASKLAFTITSSRFFTASKTQSIQLIGRCFTSTRRLIIISPRATAIQPVNENVAGLENHFPDQVVEPPEESQVEEVLDTPENVNASVEVSVVEEEETIPEVVVEVHELPSQVVVEPNTKTEEVPKKSYASIVMDLKQNGVAFSSPAPVPRKPQPRNQEQQVNNAPATAVVAEAAGSG</sequence>
<reference evidence="2 3" key="1">
    <citation type="submission" date="2024-04" db="EMBL/GenBank/DDBJ databases">
        <title>The reference genome of an endangered Asteraceae, Deinandra increscens subsp. villosa, native to the Central Coast of California.</title>
        <authorList>
            <person name="Guilliams M."/>
            <person name="Hasenstab-Lehman K."/>
            <person name="Meyer R."/>
            <person name="Mcevoy S."/>
        </authorList>
    </citation>
    <scope>NUCLEOTIDE SEQUENCE [LARGE SCALE GENOMIC DNA]</scope>
    <source>
        <tissue evidence="2">Leaf</tissue>
    </source>
</reference>
<evidence type="ECO:0000313" key="3">
    <source>
        <dbReference type="Proteomes" id="UP001408789"/>
    </source>
</evidence>
<gene>
    <name evidence="2" type="ORF">SSX86_002137</name>
</gene>
<dbReference type="Proteomes" id="UP001408789">
    <property type="component" value="Unassembled WGS sequence"/>
</dbReference>
<evidence type="ECO:0000313" key="2">
    <source>
        <dbReference type="EMBL" id="KAK9078080.1"/>
    </source>
</evidence>
<name>A0AAP0DRN5_9ASTR</name>
<protein>
    <submittedName>
        <fullName evidence="2">Uncharacterized protein</fullName>
    </submittedName>
</protein>
<proteinExistence type="predicted"/>
<organism evidence="2 3">
    <name type="scientific">Deinandra increscens subsp. villosa</name>
    <dbReference type="NCBI Taxonomy" id="3103831"/>
    <lineage>
        <taxon>Eukaryota</taxon>
        <taxon>Viridiplantae</taxon>
        <taxon>Streptophyta</taxon>
        <taxon>Embryophyta</taxon>
        <taxon>Tracheophyta</taxon>
        <taxon>Spermatophyta</taxon>
        <taxon>Magnoliopsida</taxon>
        <taxon>eudicotyledons</taxon>
        <taxon>Gunneridae</taxon>
        <taxon>Pentapetalae</taxon>
        <taxon>asterids</taxon>
        <taxon>campanulids</taxon>
        <taxon>Asterales</taxon>
        <taxon>Asteraceae</taxon>
        <taxon>Asteroideae</taxon>
        <taxon>Heliantheae alliance</taxon>
        <taxon>Madieae</taxon>
        <taxon>Madiinae</taxon>
        <taxon>Deinandra</taxon>
    </lineage>
</organism>
<keyword evidence="3" id="KW-1185">Reference proteome</keyword>
<dbReference type="EMBL" id="JBCNJP010000006">
    <property type="protein sequence ID" value="KAK9078080.1"/>
    <property type="molecule type" value="Genomic_DNA"/>
</dbReference>